<reference evidence="1 2" key="1">
    <citation type="submission" date="2020-08" db="EMBL/GenBank/DDBJ databases">
        <title>Genomic Encyclopedia of Type Strains, Phase IV (KMG-IV): sequencing the most valuable type-strain genomes for metagenomic binning, comparative biology and taxonomic classification.</title>
        <authorList>
            <person name="Goeker M."/>
        </authorList>
    </citation>
    <scope>NUCLEOTIDE SEQUENCE [LARGE SCALE GENOMIC DNA]</scope>
    <source>
        <strain evidence="1 2">DSM 45615</strain>
    </source>
</reference>
<accession>A0A840PQF2</accession>
<organism evidence="1 2">
    <name type="scientific">Thermocatellispora tengchongensis</name>
    <dbReference type="NCBI Taxonomy" id="1073253"/>
    <lineage>
        <taxon>Bacteria</taxon>
        <taxon>Bacillati</taxon>
        <taxon>Actinomycetota</taxon>
        <taxon>Actinomycetes</taxon>
        <taxon>Streptosporangiales</taxon>
        <taxon>Streptosporangiaceae</taxon>
        <taxon>Thermocatellispora</taxon>
    </lineage>
</organism>
<comment type="caution">
    <text evidence="1">The sequence shown here is derived from an EMBL/GenBank/DDBJ whole genome shotgun (WGS) entry which is preliminary data.</text>
</comment>
<dbReference type="EMBL" id="JACHGN010000035">
    <property type="protein sequence ID" value="MBB5140001.1"/>
    <property type="molecule type" value="Genomic_DNA"/>
</dbReference>
<dbReference type="RefSeq" id="WP_185056809.1">
    <property type="nucleotide sequence ID" value="NZ_BAABIX010000005.1"/>
</dbReference>
<name>A0A840PQF2_9ACTN</name>
<protein>
    <submittedName>
        <fullName evidence="1">Uncharacterized protein</fullName>
    </submittedName>
</protein>
<evidence type="ECO:0000313" key="1">
    <source>
        <dbReference type="EMBL" id="MBB5140001.1"/>
    </source>
</evidence>
<dbReference type="Proteomes" id="UP000578449">
    <property type="component" value="Unassembled WGS sequence"/>
</dbReference>
<sequence>MMNPDVERLAHRFPLIARPRPACPPLQERISEISRLARDAEHADDPLPLAAQALNKAALIASDCGIPELAHGWCWRHINLYRNAPRLTARQAHHMLEPVVNLARLRLRADAPDAAWAMLTTVHQALATNADAIIEGRPLPTGHLTGDIGDQRELRRWMWGVYLSEGSRALLRQGRWQDAVTHVELNKGIGRHLLDGRQISIIARCLAGDTEAARAILDAGLHTEPWEEQVAACLAVVCQLSCGGPVADYAARMIEQYLASEPTPDHALFRIRLGLTVADLCVDPSQAKCVYEHVTGEALASRDGYAAREVLSHHGCTANLSNPQKRDLTTAVHSSGLGLQAIPASALSDLAEAARTGEMVIRNVLCSSAESPGPVSKSVRAIR</sequence>
<keyword evidence="2" id="KW-1185">Reference proteome</keyword>
<evidence type="ECO:0000313" key="2">
    <source>
        <dbReference type="Proteomes" id="UP000578449"/>
    </source>
</evidence>
<gene>
    <name evidence="1" type="ORF">HNP84_009766</name>
</gene>
<dbReference type="AlphaFoldDB" id="A0A840PQF2"/>
<proteinExistence type="predicted"/>